<evidence type="ECO:0000256" key="1">
    <source>
        <dbReference type="ARBA" id="ARBA00023125"/>
    </source>
</evidence>
<dbReference type="SMART" id="SM00422">
    <property type="entry name" value="HTH_MERR"/>
    <property type="match status" value="1"/>
</dbReference>
<dbReference type="InterPro" id="IPR000551">
    <property type="entry name" value="MerR-type_HTH_dom"/>
</dbReference>
<name>A0A850QWK7_PHODD</name>
<feature type="domain" description="HTH merR-type" evidence="2">
    <location>
        <begin position="1"/>
        <end position="46"/>
    </location>
</feature>
<comment type="caution">
    <text evidence="3">The sequence shown here is derived from an EMBL/GenBank/DDBJ whole genome shotgun (WGS) entry which is preliminary data.</text>
</comment>
<dbReference type="EMBL" id="JABXOR010001268">
    <property type="protein sequence ID" value="NVP02473.1"/>
    <property type="molecule type" value="Genomic_DNA"/>
</dbReference>
<dbReference type="Proteomes" id="UP000533429">
    <property type="component" value="Unassembled WGS sequence"/>
</dbReference>
<dbReference type="SUPFAM" id="SSF46955">
    <property type="entry name" value="Putative DNA-binding domain"/>
    <property type="match status" value="1"/>
</dbReference>
<dbReference type="PANTHER" id="PTHR30204">
    <property type="entry name" value="REDOX-CYCLING DRUG-SENSING TRANSCRIPTIONAL ACTIVATOR SOXR"/>
    <property type="match status" value="1"/>
</dbReference>
<dbReference type="InterPro" id="IPR047057">
    <property type="entry name" value="MerR_fam"/>
</dbReference>
<dbReference type="GO" id="GO:0003700">
    <property type="term" value="F:DNA-binding transcription factor activity"/>
    <property type="evidence" value="ECO:0007669"/>
    <property type="project" value="InterPro"/>
</dbReference>
<dbReference type="Pfam" id="PF00376">
    <property type="entry name" value="MerR"/>
    <property type="match status" value="1"/>
</dbReference>
<protein>
    <submittedName>
        <fullName evidence="3">MerR family DNA-binding transcriptional regulator</fullName>
    </submittedName>
</protein>
<reference evidence="3 4" key="1">
    <citation type="submission" date="2020-06" db="EMBL/GenBank/DDBJ databases">
        <title>Photobacterium damselae subsp. damselae comparative genomics.</title>
        <authorList>
            <person name="Osorio C.R."/>
        </authorList>
    </citation>
    <scope>NUCLEOTIDE SEQUENCE [LARGE SCALE GENOMIC DNA]</scope>
    <source>
        <strain evidence="3 4">TW250/03</strain>
    </source>
</reference>
<dbReference type="Gene3D" id="1.10.1660.10">
    <property type="match status" value="1"/>
</dbReference>
<dbReference type="GO" id="GO:0003677">
    <property type="term" value="F:DNA binding"/>
    <property type="evidence" value="ECO:0007669"/>
    <property type="project" value="UniProtKB-KW"/>
</dbReference>
<dbReference type="PRINTS" id="PR00040">
    <property type="entry name" value="HTHMERR"/>
</dbReference>
<organism evidence="3 4">
    <name type="scientific">Photobacterium damselae subsp. damselae</name>
    <name type="common">Listonella damsela</name>
    <dbReference type="NCBI Taxonomy" id="85581"/>
    <lineage>
        <taxon>Bacteria</taxon>
        <taxon>Pseudomonadati</taxon>
        <taxon>Pseudomonadota</taxon>
        <taxon>Gammaproteobacteria</taxon>
        <taxon>Vibrionales</taxon>
        <taxon>Vibrionaceae</taxon>
        <taxon>Photobacterium</taxon>
    </lineage>
</organism>
<evidence type="ECO:0000313" key="3">
    <source>
        <dbReference type="EMBL" id="NVP02473.1"/>
    </source>
</evidence>
<gene>
    <name evidence="3" type="ORF">HWA77_19860</name>
</gene>
<dbReference type="InterPro" id="IPR009061">
    <property type="entry name" value="DNA-bd_dom_put_sf"/>
</dbReference>
<dbReference type="PANTHER" id="PTHR30204:SF97">
    <property type="entry name" value="MERR FAMILY REGULATORY PROTEIN"/>
    <property type="match status" value="1"/>
</dbReference>
<evidence type="ECO:0000313" key="4">
    <source>
        <dbReference type="Proteomes" id="UP000533429"/>
    </source>
</evidence>
<dbReference type="PROSITE" id="PS50937">
    <property type="entry name" value="HTH_MERR_2"/>
    <property type="match status" value="1"/>
</dbReference>
<accession>A0A850QWK7</accession>
<feature type="non-terminal residue" evidence="3">
    <location>
        <position position="46"/>
    </location>
</feature>
<proteinExistence type="predicted"/>
<evidence type="ECO:0000259" key="2">
    <source>
        <dbReference type="PROSITE" id="PS50937"/>
    </source>
</evidence>
<keyword evidence="1 3" id="KW-0238">DNA-binding</keyword>
<dbReference type="AlphaFoldDB" id="A0A850QWK7"/>
<sequence length="46" mass="5346">MYLISELATLIGVSRTTLLYYEKIGLIKGSRMSNGYRRYSEQDAQR</sequence>